<dbReference type="EMBL" id="BAAACI010000006">
    <property type="protein sequence ID" value="GAA0772975.1"/>
    <property type="molecule type" value="Genomic_DNA"/>
</dbReference>
<accession>A0ABP3VYP1</accession>
<sequence>MENEINLNPKNIEEIIIDSESIILPDRFRDLTPCVCPQNLIDEAGAIDAATVGRVINFNLLVRNLCPNKPFIVCVVIYKIVGTTRVTLAQIAQVITNTTGTTCGDFVQPMTAVINEPICSNQRIFFHVIGNYVNCCNVTLS</sequence>
<keyword evidence="2" id="KW-1185">Reference proteome</keyword>
<comment type="caution">
    <text evidence="1">The sequence shown here is derived from an EMBL/GenBank/DDBJ whole genome shotgun (WGS) entry which is preliminary data.</text>
</comment>
<dbReference type="Proteomes" id="UP001501047">
    <property type="component" value="Unassembled WGS sequence"/>
</dbReference>
<organism evidence="1 2">
    <name type="scientific">Clostridium subterminale</name>
    <dbReference type="NCBI Taxonomy" id="1550"/>
    <lineage>
        <taxon>Bacteria</taxon>
        <taxon>Bacillati</taxon>
        <taxon>Bacillota</taxon>
        <taxon>Clostridia</taxon>
        <taxon>Eubacteriales</taxon>
        <taxon>Clostridiaceae</taxon>
        <taxon>Clostridium</taxon>
    </lineage>
</organism>
<evidence type="ECO:0008006" key="3">
    <source>
        <dbReference type="Google" id="ProtNLM"/>
    </source>
</evidence>
<evidence type="ECO:0000313" key="2">
    <source>
        <dbReference type="Proteomes" id="UP001501047"/>
    </source>
</evidence>
<protein>
    <recommendedName>
        <fullName evidence="3">DUF4489 domain-containing protein</fullName>
    </recommendedName>
</protein>
<gene>
    <name evidence="1" type="ORF">GCM10008908_20340</name>
</gene>
<evidence type="ECO:0000313" key="1">
    <source>
        <dbReference type="EMBL" id="GAA0772975.1"/>
    </source>
</evidence>
<proteinExistence type="predicted"/>
<reference evidence="2" key="1">
    <citation type="journal article" date="2019" name="Int. J. Syst. Evol. Microbiol.">
        <title>The Global Catalogue of Microorganisms (GCM) 10K type strain sequencing project: providing services to taxonomists for standard genome sequencing and annotation.</title>
        <authorList>
            <consortium name="The Broad Institute Genomics Platform"/>
            <consortium name="The Broad Institute Genome Sequencing Center for Infectious Disease"/>
            <person name="Wu L."/>
            <person name="Ma J."/>
        </authorList>
    </citation>
    <scope>NUCLEOTIDE SEQUENCE [LARGE SCALE GENOMIC DNA]</scope>
    <source>
        <strain evidence="2">JCM 1417</strain>
    </source>
</reference>
<dbReference type="RefSeq" id="WP_343826099.1">
    <property type="nucleotide sequence ID" value="NZ_BAAACI010000006.1"/>
</dbReference>
<name>A0ABP3VYP1_CLOSU</name>